<feature type="transmembrane region" description="Helical" evidence="7">
    <location>
        <begin position="50"/>
        <end position="71"/>
    </location>
</feature>
<dbReference type="InterPro" id="IPR049326">
    <property type="entry name" value="Rhodopsin_dom_fungi"/>
</dbReference>
<proteinExistence type="inferred from homology"/>
<evidence type="ECO:0000256" key="3">
    <source>
        <dbReference type="ARBA" id="ARBA00022989"/>
    </source>
</evidence>
<accession>S8BLK4</accession>
<evidence type="ECO:0000313" key="10">
    <source>
        <dbReference type="Proteomes" id="UP000015100"/>
    </source>
</evidence>
<sequence length="354" mass="39172">MVWPVKTTTAIIVEWFLIGIAMSFVSLRILMRNVYRGSSLFALSPSDGIIIATLLCSTTNVVADTVLYIAGFKDPRLSLDMSKSDPFSAFDLLSPKVMTNLFKLLYASLATFCFSLWGVKIYLIVLYYQIISPVTMPRQRFALHIITGIVASTGITGLGITMFWCSPISRNWTFNDPGIFSLPFFFLHVLRRHNKKQFYAATAMFSIGFLGILISIGRMVYIFHSFPSPVISMINVWARLEQCIGIIVCCLPAFKNLVLRRRSSNGNSTSSQNLTAGSGSRSSQAGSSKRRSVGPSEMSESSPVEGRGRVIDPTLGIMRVDTFERDMIERPKSIVSLFGKGSLALGAQIPIQKL</sequence>
<dbReference type="Proteomes" id="UP000015100">
    <property type="component" value="Unassembled WGS sequence"/>
</dbReference>
<reference evidence="10" key="2">
    <citation type="submission" date="2013-04" db="EMBL/GenBank/DDBJ databases">
        <title>Genomic mechanisms accounting for the adaptation to parasitism in nematode-trapping fungi.</title>
        <authorList>
            <person name="Ahren D.G."/>
        </authorList>
    </citation>
    <scope>NUCLEOTIDE SEQUENCE [LARGE SCALE GENOMIC DNA]</scope>
    <source>
        <strain evidence="10">CBS 200.50</strain>
    </source>
</reference>
<name>S8BLK4_DACHA</name>
<keyword evidence="10" id="KW-1185">Reference proteome</keyword>
<comment type="similarity">
    <text evidence="5">Belongs to the SAT4 family.</text>
</comment>
<dbReference type="OMA" id="AVMSFEW"/>
<evidence type="ECO:0000313" key="9">
    <source>
        <dbReference type="EMBL" id="EPS36132.1"/>
    </source>
</evidence>
<dbReference type="Pfam" id="PF20684">
    <property type="entry name" value="Fung_rhodopsin"/>
    <property type="match status" value="1"/>
</dbReference>
<comment type="caution">
    <text evidence="9">The sequence shown here is derived from an EMBL/GenBank/DDBJ whole genome shotgun (WGS) entry which is preliminary data.</text>
</comment>
<evidence type="ECO:0000256" key="6">
    <source>
        <dbReference type="SAM" id="MobiDB-lite"/>
    </source>
</evidence>
<keyword evidence="3 7" id="KW-1133">Transmembrane helix</keyword>
<protein>
    <recommendedName>
        <fullName evidence="8">Rhodopsin domain-containing protein</fullName>
    </recommendedName>
</protein>
<feature type="transmembrane region" description="Helical" evidence="7">
    <location>
        <begin position="202"/>
        <end position="224"/>
    </location>
</feature>
<comment type="subcellular location">
    <subcellularLocation>
        <location evidence="1">Membrane</location>
        <topology evidence="1">Multi-pass membrane protein</topology>
    </subcellularLocation>
</comment>
<evidence type="ECO:0000256" key="4">
    <source>
        <dbReference type="ARBA" id="ARBA00023136"/>
    </source>
</evidence>
<evidence type="ECO:0000256" key="1">
    <source>
        <dbReference type="ARBA" id="ARBA00004141"/>
    </source>
</evidence>
<dbReference type="HOGENOM" id="CLU_783080_0_0_1"/>
<dbReference type="PANTHER" id="PTHR33048">
    <property type="entry name" value="PTH11-LIKE INTEGRAL MEMBRANE PROTEIN (AFU_ORTHOLOGUE AFUA_5G11245)"/>
    <property type="match status" value="1"/>
</dbReference>
<feature type="transmembrane region" description="Helical" evidence="7">
    <location>
        <begin position="236"/>
        <end position="254"/>
    </location>
</feature>
<feature type="transmembrane region" description="Helical" evidence="7">
    <location>
        <begin position="172"/>
        <end position="190"/>
    </location>
</feature>
<keyword evidence="4 7" id="KW-0472">Membrane</keyword>
<feature type="region of interest" description="Disordered" evidence="6">
    <location>
        <begin position="263"/>
        <end position="309"/>
    </location>
</feature>
<gene>
    <name evidence="9" type="ORF">H072_10317</name>
</gene>
<organism evidence="9 10">
    <name type="scientific">Dactylellina haptotyla (strain CBS 200.50)</name>
    <name type="common">Nematode-trapping fungus</name>
    <name type="synonym">Monacrosporium haptotylum</name>
    <dbReference type="NCBI Taxonomy" id="1284197"/>
    <lineage>
        <taxon>Eukaryota</taxon>
        <taxon>Fungi</taxon>
        <taxon>Dikarya</taxon>
        <taxon>Ascomycota</taxon>
        <taxon>Pezizomycotina</taxon>
        <taxon>Orbiliomycetes</taxon>
        <taxon>Orbiliales</taxon>
        <taxon>Orbiliaceae</taxon>
        <taxon>Dactylellina</taxon>
    </lineage>
</organism>
<feature type="domain" description="Rhodopsin" evidence="8">
    <location>
        <begin position="176"/>
        <end position="258"/>
    </location>
</feature>
<feature type="transmembrane region" description="Helical" evidence="7">
    <location>
        <begin position="104"/>
        <end position="129"/>
    </location>
</feature>
<dbReference type="GO" id="GO:0016020">
    <property type="term" value="C:membrane"/>
    <property type="evidence" value="ECO:0007669"/>
    <property type="project" value="UniProtKB-SubCell"/>
</dbReference>
<evidence type="ECO:0000256" key="5">
    <source>
        <dbReference type="ARBA" id="ARBA00038359"/>
    </source>
</evidence>
<keyword evidence="2 7" id="KW-0812">Transmembrane</keyword>
<dbReference type="InterPro" id="IPR052337">
    <property type="entry name" value="SAT4-like"/>
</dbReference>
<dbReference type="OrthoDB" id="10017208at2759"/>
<dbReference type="STRING" id="1284197.S8BLK4"/>
<dbReference type="PANTHER" id="PTHR33048:SF47">
    <property type="entry name" value="INTEGRAL MEMBRANE PROTEIN-RELATED"/>
    <property type="match status" value="1"/>
</dbReference>
<feature type="transmembrane region" description="Helical" evidence="7">
    <location>
        <begin position="12"/>
        <end position="30"/>
    </location>
</feature>
<feature type="transmembrane region" description="Helical" evidence="7">
    <location>
        <begin position="141"/>
        <end position="160"/>
    </location>
</feature>
<dbReference type="AlphaFoldDB" id="S8BLK4"/>
<reference evidence="9 10" key="1">
    <citation type="journal article" date="2013" name="PLoS Genet.">
        <title>Genomic mechanisms accounting for the adaptation to parasitism in nematode-trapping fungi.</title>
        <authorList>
            <person name="Meerupati T."/>
            <person name="Andersson K.M."/>
            <person name="Friman E."/>
            <person name="Kumar D."/>
            <person name="Tunlid A."/>
            <person name="Ahren D."/>
        </authorList>
    </citation>
    <scope>NUCLEOTIDE SEQUENCE [LARGE SCALE GENOMIC DNA]</scope>
    <source>
        <strain evidence="9 10">CBS 200.50</strain>
    </source>
</reference>
<feature type="compositionally biased region" description="Low complexity" evidence="6">
    <location>
        <begin position="264"/>
        <end position="287"/>
    </location>
</feature>
<evidence type="ECO:0000256" key="7">
    <source>
        <dbReference type="SAM" id="Phobius"/>
    </source>
</evidence>
<evidence type="ECO:0000256" key="2">
    <source>
        <dbReference type="ARBA" id="ARBA00022692"/>
    </source>
</evidence>
<dbReference type="EMBL" id="AQGS01000958">
    <property type="protein sequence ID" value="EPS36132.1"/>
    <property type="molecule type" value="Genomic_DNA"/>
</dbReference>
<evidence type="ECO:0000259" key="8">
    <source>
        <dbReference type="Pfam" id="PF20684"/>
    </source>
</evidence>